<sequence>MDNDNLSGRTMAGNKWQISDQLWEKMAQLILDFSMKWARNLKSSSFAAMLTP</sequence>
<dbReference type="RefSeq" id="WP_165906970.1">
    <property type="nucleotide sequence ID" value="NZ_SMAS01000015.1"/>
</dbReference>
<proteinExistence type="predicted"/>
<name>A0A4R3NEY6_9GAMM</name>
<dbReference type="Proteomes" id="UP000295055">
    <property type="component" value="Unassembled WGS sequence"/>
</dbReference>
<reference evidence="1 2" key="1">
    <citation type="submission" date="2019-03" db="EMBL/GenBank/DDBJ databases">
        <title>Genomic analyses of the natural microbiome of Caenorhabditis elegans.</title>
        <authorList>
            <person name="Samuel B."/>
        </authorList>
    </citation>
    <scope>NUCLEOTIDE SEQUENCE [LARGE SCALE GENOMIC DNA]</scope>
    <source>
        <strain evidence="1 2">JUb102</strain>
    </source>
</reference>
<comment type="caution">
    <text evidence="1">The sequence shown here is derived from an EMBL/GenBank/DDBJ whole genome shotgun (WGS) entry which is preliminary data.</text>
</comment>
<accession>A0A4R3NEY6</accession>
<protein>
    <submittedName>
        <fullName evidence="1">Uncharacterized protein</fullName>
    </submittedName>
</protein>
<organism evidence="1 2">
    <name type="scientific">Providencia alcalifaciens</name>
    <dbReference type="NCBI Taxonomy" id="126385"/>
    <lineage>
        <taxon>Bacteria</taxon>
        <taxon>Pseudomonadati</taxon>
        <taxon>Pseudomonadota</taxon>
        <taxon>Gammaproteobacteria</taxon>
        <taxon>Enterobacterales</taxon>
        <taxon>Morganellaceae</taxon>
        <taxon>Providencia</taxon>
    </lineage>
</organism>
<evidence type="ECO:0000313" key="1">
    <source>
        <dbReference type="EMBL" id="TCT28825.1"/>
    </source>
</evidence>
<gene>
    <name evidence="1" type="ORF">EC835_11522</name>
</gene>
<evidence type="ECO:0000313" key="2">
    <source>
        <dbReference type="Proteomes" id="UP000295055"/>
    </source>
</evidence>
<dbReference type="AlphaFoldDB" id="A0A4R3NEY6"/>
<dbReference type="EMBL" id="SMAS01000015">
    <property type="protein sequence ID" value="TCT28825.1"/>
    <property type="molecule type" value="Genomic_DNA"/>
</dbReference>